<reference evidence="3" key="1">
    <citation type="journal article" date="2017" name="bioRxiv">
        <title>Comparative analysis of the genomes of Stylophora pistillata and Acropora digitifera provides evidence for extensive differences between species of corals.</title>
        <authorList>
            <person name="Voolstra C.R."/>
            <person name="Li Y."/>
            <person name="Liew Y.J."/>
            <person name="Baumgarten S."/>
            <person name="Zoccola D."/>
            <person name="Flot J.-F."/>
            <person name="Tambutte S."/>
            <person name="Allemand D."/>
            <person name="Aranda M."/>
        </authorList>
    </citation>
    <scope>NUCLEOTIDE SEQUENCE [LARGE SCALE GENOMIC DNA]</scope>
</reference>
<keyword evidence="2" id="KW-0396">Initiation factor</keyword>
<dbReference type="GO" id="GO:0071540">
    <property type="term" value="C:eukaryotic translation initiation factor 3 complex, eIF3e"/>
    <property type="evidence" value="ECO:0007669"/>
    <property type="project" value="TreeGrafter"/>
</dbReference>
<keyword evidence="1" id="KW-0175">Coiled coil</keyword>
<feature type="non-terminal residue" evidence="2">
    <location>
        <position position="1"/>
    </location>
</feature>
<organism evidence="2 3">
    <name type="scientific">Stylophora pistillata</name>
    <name type="common">Smooth cauliflower coral</name>
    <dbReference type="NCBI Taxonomy" id="50429"/>
    <lineage>
        <taxon>Eukaryota</taxon>
        <taxon>Metazoa</taxon>
        <taxon>Cnidaria</taxon>
        <taxon>Anthozoa</taxon>
        <taxon>Hexacorallia</taxon>
        <taxon>Scleractinia</taxon>
        <taxon>Astrocoeniina</taxon>
        <taxon>Pocilloporidae</taxon>
        <taxon>Stylophora</taxon>
    </lineage>
</organism>
<dbReference type="PANTHER" id="PTHR14005:SF0">
    <property type="entry name" value="EUKARYOTIC TRANSLATION INITIATION FACTOR 3 SUBUNIT A"/>
    <property type="match status" value="1"/>
</dbReference>
<dbReference type="PANTHER" id="PTHR14005">
    <property type="entry name" value="EUKARYOTIC TRANSLATION INITIATION FACTOR 3, THETA SUBUNIT"/>
    <property type="match status" value="1"/>
</dbReference>
<feature type="coiled-coil region" evidence="1">
    <location>
        <begin position="49"/>
        <end position="101"/>
    </location>
</feature>
<protein>
    <submittedName>
        <fullName evidence="2">Eukaryotic translation initiation factor 3 subunit A</fullName>
    </submittedName>
</protein>
<dbReference type="GO" id="GO:0003729">
    <property type="term" value="F:mRNA binding"/>
    <property type="evidence" value="ECO:0007669"/>
    <property type="project" value="TreeGrafter"/>
</dbReference>
<gene>
    <name evidence="2" type="ORF">AWC38_SpisGene25326</name>
</gene>
<evidence type="ECO:0000313" key="3">
    <source>
        <dbReference type="Proteomes" id="UP000225706"/>
    </source>
</evidence>
<keyword evidence="2" id="KW-0648">Protein biosynthesis</keyword>
<dbReference type="GO" id="GO:0043614">
    <property type="term" value="C:multi-eIF complex"/>
    <property type="evidence" value="ECO:0007669"/>
    <property type="project" value="TreeGrafter"/>
</dbReference>
<dbReference type="GO" id="GO:0001732">
    <property type="term" value="P:formation of cytoplasmic translation initiation complex"/>
    <property type="evidence" value="ECO:0007669"/>
    <property type="project" value="TreeGrafter"/>
</dbReference>
<dbReference type="STRING" id="50429.A0A2B4R2W0"/>
<name>A0A2B4R2W0_STYPI</name>
<feature type="non-terminal residue" evidence="2">
    <location>
        <position position="104"/>
    </location>
</feature>
<keyword evidence="3" id="KW-1185">Reference proteome</keyword>
<dbReference type="GO" id="GO:0003743">
    <property type="term" value="F:translation initiation factor activity"/>
    <property type="evidence" value="ECO:0007669"/>
    <property type="project" value="UniProtKB-KW"/>
</dbReference>
<dbReference type="GO" id="GO:0071541">
    <property type="term" value="C:eukaryotic translation initiation factor 3 complex, eIF3m"/>
    <property type="evidence" value="ECO:0007669"/>
    <property type="project" value="TreeGrafter"/>
</dbReference>
<comment type="caution">
    <text evidence="2">The sequence shown here is derived from an EMBL/GenBank/DDBJ whole genome shotgun (WGS) entry which is preliminary data.</text>
</comment>
<sequence length="104" mass="12967">DQKFWEEQEEERISKAVSEHKKLVETSGRLQRMVSDKETFVDSLLKARQASHEEKMKEFQARLDDVRKKRLEERRKERILERKVQRRIEREEKEKKEKEEREKR</sequence>
<dbReference type="AlphaFoldDB" id="A0A2B4R2W0"/>
<proteinExistence type="predicted"/>
<dbReference type="EMBL" id="LSMT01003453">
    <property type="protein sequence ID" value="PFX11153.1"/>
    <property type="molecule type" value="Genomic_DNA"/>
</dbReference>
<evidence type="ECO:0000256" key="1">
    <source>
        <dbReference type="SAM" id="Coils"/>
    </source>
</evidence>
<accession>A0A2B4R2W0</accession>
<dbReference type="Proteomes" id="UP000225706">
    <property type="component" value="Unassembled WGS sequence"/>
</dbReference>
<dbReference type="GO" id="GO:0002188">
    <property type="term" value="P:translation reinitiation"/>
    <property type="evidence" value="ECO:0007669"/>
    <property type="project" value="TreeGrafter"/>
</dbReference>
<evidence type="ECO:0000313" key="2">
    <source>
        <dbReference type="EMBL" id="PFX11153.1"/>
    </source>
</evidence>
<dbReference type="InterPro" id="IPR027512">
    <property type="entry name" value="EIF3A"/>
</dbReference>